<accession>A0A0R3TQC0</accession>
<keyword evidence="5" id="KW-0863">Zinc-finger</keyword>
<evidence type="ECO:0000256" key="10">
    <source>
        <dbReference type="ARBA" id="ARBA00023004"/>
    </source>
</evidence>
<comment type="catalytic activity">
    <reaction evidence="12">
        <text>N(6),N(6),N(6)-trimethyl-L-lysyl(4)-[histone H3] + 3 2-oxoglutarate + 3 O2 = L-lysyl(4)-[histone H3] + 3 formaldehyde + 3 succinate + 3 CO2</text>
        <dbReference type="Rhea" id="RHEA:60208"/>
        <dbReference type="Rhea" id="RHEA-COMP:15537"/>
        <dbReference type="Rhea" id="RHEA-COMP:15547"/>
        <dbReference type="ChEBI" id="CHEBI:15379"/>
        <dbReference type="ChEBI" id="CHEBI:16526"/>
        <dbReference type="ChEBI" id="CHEBI:16810"/>
        <dbReference type="ChEBI" id="CHEBI:16842"/>
        <dbReference type="ChEBI" id="CHEBI:29969"/>
        <dbReference type="ChEBI" id="CHEBI:30031"/>
        <dbReference type="ChEBI" id="CHEBI:61961"/>
        <dbReference type="EC" id="1.14.11.67"/>
    </reaction>
</comment>
<keyword evidence="10" id="KW-0408">Iron</keyword>
<dbReference type="PROSITE" id="PS51183">
    <property type="entry name" value="JMJN"/>
    <property type="match status" value="1"/>
</dbReference>
<sequence>MDRLNGKDCWDIPTYSPSEEEFVDPIKFIQQIYQFASQYGICKIRPPNSWKPPFAANDMKFTFTPRIQKLSDVSASNRERSNFNVVVYDQYVKGKRLDLFSLYKCVKQLSGYDNVCKQNCWKDICQKLGFDTYPAIASSISTKYRKILLPFEKFENAKSKTNLVCEDSHNDNSADDKTNYFACKKCNKVDKPDLMLICAECCFNGVYHTYCLDMPLSYVPKRWLCPNCFTKQFNKKNGDGEYGFLSSKNTYTLRKFSNMALNFKKSYFNKPLTSITLAEVRDEFWKLVGEEDCEVTVEYGADLHSSKTGSGFPTNSNNKRVQEYCSSPWNLNNFAKNPLSALRYLPNDISGMKVPWCYVGMVFSCFCWHTEDHWSFSINYLHEGEPKTWYAVPGAYADAFERAMQTEASELFAISPDLLHHMTTMVPPERLRALGVPVYTTDQLVGEFVVTFPRAYHAGFNNGYNFAEAVNFCPAEWFPFGFDCVDHYALLHRPPVFSHAELLCRLAQDSSLDSSVGDGKDQKLAPITFLLSAAEQFTALLAKERTLRSHLLHEGVQHTIRRIPQQSEGGFSSMDEEVCQECQLCKTTLFTSALTCSCSKSKLCFLS</sequence>
<dbReference type="SMART" id="SM01014">
    <property type="entry name" value="ARID"/>
    <property type="match status" value="1"/>
</dbReference>
<dbReference type="GO" id="GO:0006355">
    <property type="term" value="P:regulation of DNA-templated transcription"/>
    <property type="evidence" value="ECO:0007669"/>
    <property type="project" value="TreeGrafter"/>
</dbReference>
<dbReference type="AlphaFoldDB" id="A0A0R3TQC0"/>
<keyword evidence="9" id="KW-0560">Oxidoreductase</keyword>
<evidence type="ECO:0000256" key="9">
    <source>
        <dbReference type="ARBA" id="ARBA00023002"/>
    </source>
</evidence>
<evidence type="ECO:0000256" key="6">
    <source>
        <dbReference type="ARBA" id="ARBA00022833"/>
    </source>
</evidence>
<evidence type="ECO:0000256" key="11">
    <source>
        <dbReference type="ARBA" id="ARBA00023242"/>
    </source>
</evidence>
<reference evidence="16 17" key="2">
    <citation type="submission" date="2018-11" db="EMBL/GenBank/DDBJ databases">
        <authorList>
            <consortium name="Pathogen Informatics"/>
        </authorList>
    </citation>
    <scope>NUCLEOTIDE SEQUENCE [LARGE SCALE GENOMIC DNA]</scope>
</reference>
<evidence type="ECO:0000256" key="8">
    <source>
        <dbReference type="ARBA" id="ARBA00022964"/>
    </source>
</evidence>
<dbReference type="InterPro" id="IPR001965">
    <property type="entry name" value="Znf_PHD"/>
</dbReference>
<evidence type="ECO:0000313" key="18">
    <source>
        <dbReference type="WBParaSite" id="HNAJ_0000973401-mRNA-1"/>
    </source>
</evidence>
<evidence type="ECO:0000256" key="4">
    <source>
        <dbReference type="ARBA" id="ARBA00022723"/>
    </source>
</evidence>
<dbReference type="InterPro" id="IPR001606">
    <property type="entry name" value="ARID_dom"/>
</dbReference>
<dbReference type="GO" id="GO:0005634">
    <property type="term" value="C:nucleus"/>
    <property type="evidence" value="ECO:0007669"/>
    <property type="project" value="UniProtKB-SubCell"/>
</dbReference>
<dbReference type="OrthoDB" id="1678912at2759"/>
<dbReference type="PROSITE" id="PS51184">
    <property type="entry name" value="JMJC"/>
    <property type="match status" value="1"/>
</dbReference>
<dbReference type="InterPro" id="IPR003349">
    <property type="entry name" value="JmjN"/>
</dbReference>
<dbReference type="SMART" id="SM00501">
    <property type="entry name" value="BRIGHT"/>
    <property type="match status" value="1"/>
</dbReference>
<feature type="domain" description="JmjC" evidence="15">
    <location>
        <begin position="326"/>
        <end position="489"/>
    </location>
</feature>
<evidence type="ECO:0000259" key="15">
    <source>
        <dbReference type="PROSITE" id="PS51184"/>
    </source>
</evidence>
<dbReference type="SMART" id="SM00249">
    <property type="entry name" value="PHD"/>
    <property type="match status" value="1"/>
</dbReference>
<dbReference type="GO" id="GO:0003677">
    <property type="term" value="F:DNA binding"/>
    <property type="evidence" value="ECO:0007669"/>
    <property type="project" value="InterPro"/>
</dbReference>
<keyword evidence="11" id="KW-0539">Nucleus</keyword>
<keyword evidence="6" id="KW-0862">Zinc</keyword>
<dbReference type="Pfam" id="PF00628">
    <property type="entry name" value="PHD"/>
    <property type="match status" value="1"/>
</dbReference>
<evidence type="ECO:0000313" key="17">
    <source>
        <dbReference type="Proteomes" id="UP000278807"/>
    </source>
</evidence>
<organism evidence="18">
    <name type="scientific">Rodentolepis nana</name>
    <name type="common">Dwarf tapeworm</name>
    <name type="synonym">Hymenolepis nana</name>
    <dbReference type="NCBI Taxonomy" id="102285"/>
    <lineage>
        <taxon>Eukaryota</taxon>
        <taxon>Metazoa</taxon>
        <taxon>Spiralia</taxon>
        <taxon>Lophotrochozoa</taxon>
        <taxon>Platyhelminthes</taxon>
        <taxon>Cestoda</taxon>
        <taxon>Eucestoda</taxon>
        <taxon>Cyclophyllidea</taxon>
        <taxon>Hymenolepididae</taxon>
        <taxon>Rodentolepis</taxon>
    </lineage>
</organism>
<keyword evidence="4" id="KW-0479">Metal-binding</keyword>
<comment type="subcellular location">
    <subcellularLocation>
        <location evidence="1">Nucleus</location>
    </subcellularLocation>
</comment>
<keyword evidence="8" id="KW-0223">Dioxygenase</keyword>
<evidence type="ECO:0000256" key="7">
    <source>
        <dbReference type="ARBA" id="ARBA00022853"/>
    </source>
</evidence>
<dbReference type="SUPFAM" id="SSF46774">
    <property type="entry name" value="ARID-like"/>
    <property type="match status" value="1"/>
</dbReference>
<gene>
    <name evidence="16" type="ORF">HNAJ_LOCUS9729</name>
</gene>
<evidence type="ECO:0000256" key="1">
    <source>
        <dbReference type="ARBA" id="ARBA00004123"/>
    </source>
</evidence>
<evidence type="ECO:0000259" key="13">
    <source>
        <dbReference type="PROSITE" id="PS51011"/>
    </source>
</evidence>
<keyword evidence="7" id="KW-0156">Chromatin regulator</keyword>
<dbReference type="InterPro" id="IPR011011">
    <property type="entry name" value="Znf_FYVE_PHD"/>
</dbReference>
<dbReference type="GO" id="GO:0008270">
    <property type="term" value="F:zinc ion binding"/>
    <property type="evidence" value="ECO:0007669"/>
    <property type="project" value="UniProtKB-KW"/>
</dbReference>
<name>A0A0R3TQC0_RODNA</name>
<dbReference type="GO" id="GO:0000785">
    <property type="term" value="C:chromatin"/>
    <property type="evidence" value="ECO:0007669"/>
    <property type="project" value="TreeGrafter"/>
</dbReference>
<keyword evidence="17" id="KW-1185">Reference proteome</keyword>
<dbReference type="EMBL" id="UZAE01012725">
    <property type="protein sequence ID" value="VDO06370.1"/>
    <property type="molecule type" value="Genomic_DNA"/>
</dbReference>
<protein>
    <recommendedName>
        <fullName evidence="3">[histone H3]-trimethyl-L-lysine(4) demethylase</fullName>
        <ecNumber evidence="3">1.14.11.67</ecNumber>
    </recommendedName>
</protein>
<dbReference type="WBParaSite" id="HNAJ_0000973401-mRNA-1">
    <property type="protein sequence ID" value="HNAJ_0000973401-mRNA-1"/>
    <property type="gene ID" value="HNAJ_0000973401"/>
</dbReference>
<dbReference type="PROSITE" id="PS51011">
    <property type="entry name" value="ARID"/>
    <property type="match status" value="1"/>
</dbReference>
<dbReference type="Proteomes" id="UP000278807">
    <property type="component" value="Unassembled WGS sequence"/>
</dbReference>
<evidence type="ECO:0000313" key="16">
    <source>
        <dbReference type="EMBL" id="VDO06370.1"/>
    </source>
</evidence>
<dbReference type="SUPFAM" id="SSF51197">
    <property type="entry name" value="Clavaminate synthase-like"/>
    <property type="match status" value="1"/>
</dbReference>
<feature type="domain" description="JmjN" evidence="14">
    <location>
        <begin position="12"/>
        <end position="53"/>
    </location>
</feature>
<dbReference type="CDD" id="cd16100">
    <property type="entry name" value="ARID"/>
    <property type="match status" value="1"/>
</dbReference>
<reference evidence="18" key="1">
    <citation type="submission" date="2017-02" db="UniProtKB">
        <authorList>
            <consortium name="WormBaseParasite"/>
        </authorList>
    </citation>
    <scope>IDENTIFICATION</scope>
</reference>
<dbReference type="InterPro" id="IPR019786">
    <property type="entry name" value="Zinc_finger_PHD-type_CS"/>
</dbReference>
<dbReference type="GO" id="GO:0034647">
    <property type="term" value="F:histone H3K4me/H3K4me2/H3K4me3 demethylase activity"/>
    <property type="evidence" value="ECO:0007669"/>
    <property type="project" value="UniProtKB-EC"/>
</dbReference>
<dbReference type="Gene3D" id="2.60.120.650">
    <property type="entry name" value="Cupin"/>
    <property type="match status" value="2"/>
</dbReference>
<evidence type="ECO:0000256" key="5">
    <source>
        <dbReference type="ARBA" id="ARBA00022771"/>
    </source>
</evidence>
<dbReference type="EC" id="1.14.11.67" evidence="3"/>
<dbReference type="PANTHER" id="PTHR10694">
    <property type="entry name" value="LYSINE-SPECIFIC DEMETHYLASE"/>
    <property type="match status" value="1"/>
</dbReference>
<dbReference type="InterPro" id="IPR036431">
    <property type="entry name" value="ARID_dom_sf"/>
</dbReference>
<dbReference type="Pfam" id="PF01388">
    <property type="entry name" value="ARID"/>
    <property type="match status" value="1"/>
</dbReference>
<comment type="similarity">
    <text evidence="2">Belongs to the JARID1 histone demethylase family.</text>
</comment>
<dbReference type="SMART" id="SM00545">
    <property type="entry name" value="JmjN"/>
    <property type="match status" value="1"/>
</dbReference>
<dbReference type="PANTHER" id="PTHR10694:SF33">
    <property type="entry name" value="LYSINE-SPECIFIC DEMETHYLASE 5"/>
    <property type="match status" value="1"/>
</dbReference>
<evidence type="ECO:0000256" key="3">
    <source>
        <dbReference type="ARBA" id="ARBA00012902"/>
    </source>
</evidence>
<evidence type="ECO:0000256" key="2">
    <source>
        <dbReference type="ARBA" id="ARBA00006801"/>
    </source>
</evidence>
<dbReference type="SMART" id="SM00558">
    <property type="entry name" value="JmjC"/>
    <property type="match status" value="1"/>
</dbReference>
<dbReference type="InterPro" id="IPR013083">
    <property type="entry name" value="Znf_RING/FYVE/PHD"/>
</dbReference>
<dbReference type="Pfam" id="PF21323">
    <property type="entry name" value="KDM5_C-hel"/>
    <property type="match status" value="1"/>
</dbReference>
<dbReference type="InterPro" id="IPR019787">
    <property type="entry name" value="Znf_PHD-finger"/>
</dbReference>
<dbReference type="STRING" id="102285.A0A0R3TQC0"/>
<dbReference type="InterPro" id="IPR048615">
    <property type="entry name" value="KDM5_C-hel"/>
</dbReference>
<evidence type="ECO:0000259" key="14">
    <source>
        <dbReference type="PROSITE" id="PS51183"/>
    </source>
</evidence>
<dbReference type="InterPro" id="IPR003347">
    <property type="entry name" value="JmjC_dom"/>
</dbReference>
<proteinExistence type="inferred from homology"/>
<dbReference type="Gene3D" id="3.30.40.10">
    <property type="entry name" value="Zinc/RING finger domain, C3HC4 (zinc finger)"/>
    <property type="match status" value="1"/>
</dbReference>
<dbReference type="PROSITE" id="PS01359">
    <property type="entry name" value="ZF_PHD_1"/>
    <property type="match status" value="1"/>
</dbReference>
<evidence type="ECO:0000256" key="12">
    <source>
        <dbReference type="ARBA" id="ARBA00048734"/>
    </source>
</evidence>
<dbReference type="SUPFAM" id="SSF57903">
    <property type="entry name" value="FYVE/PHD zinc finger"/>
    <property type="match status" value="1"/>
</dbReference>
<dbReference type="Pfam" id="PF02373">
    <property type="entry name" value="JmjC"/>
    <property type="match status" value="1"/>
</dbReference>
<feature type="domain" description="ARID" evidence="13">
    <location>
        <begin position="57"/>
        <end position="156"/>
    </location>
</feature>